<evidence type="ECO:0000256" key="2">
    <source>
        <dbReference type="ARBA" id="ARBA00022723"/>
    </source>
</evidence>
<gene>
    <name evidence="9" type="ORF">DGYR_LOCUS1895</name>
</gene>
<feature type="compositionally biased region" description="Polar residues" evidence="7">
    <location>
        <begin position="340"/>
        <end position="349"/>
    </location>
</feature>
<dbReference type="GO" id="GO:0000122">
    <property type="term" value="P:negative regulation of transcription by RNA polymerase II"/>
    <property type="evidence" value="ECO:0007669"/>
    <property type="project" value="TreeGrafter"/>
</dbReference>
<feature type="region of interest" description="Disordered" evidence="7">
    <location>
        <begin position="320"/>
        <end position="376"/>
    </location>
</feature>
<dbReference type="Proteomes" id="UP000549394">
    <property type="component" value="Unassembled WGS sequence"/>
</dbReference>
<dbReference type="PRINTS" id="PR00619">
    <property type="entry name" value="GATAZNFINGER"/>
</dbReference>
<dbReference type="AlphaFoldDB" id="A0A7I8VAU9"/>
<dbReference type="SUPFAM" id="SSF57716">
    <property type="entry name" value="Glucocorticoid receptor-like (DNA-binding domain)"/>
    <property type="match status" value="1"/>
</dbReference>
<dbReference type="SMART" id="SM00401">
    <property type="entry name" value="ZnF_GATA"/>
    <property type="match status" value="1"/>
</dbReference>
<dbReference type="GO" id="GO:0008270">
    <property type="term" value="F:zinc ion binding"/>
    <property type="evidence" value="ECO:0007669"/>
    <property type="project" value="UniProtKB-KW"/>
</dbReference>
<evidence type="ECO:0000256" key="7">
    <source>
        <dbReference type="SAM" id="MobiDB-lite"/>
    </source>
</evidence>
<evidence type="ECO:0000256" key="6">
    <source>
        <dbReference type="PROSITE-ProRule" id="PRU00094"/>
    </source>
</evidence>
<name>A0A7I8VAU9_9ANNE</name>
<evidence type="ECO:0000256" key="3">
    <source>
        <dbReference type="ARBA" id="ARBA00022771"/>
    </source>
</evidence>
<evidence type="ECO:0000313" key="10">
    <source>
        <dbReference type="Proteomes" id="UP000549394"/>
    </source>
</evidence>
<accession>A0A7I8VAU9</accession>
<dbReference type="Gene3D" id="3.30.50.10">
    <property type="entry name" value="Erythroid Transcription Factor GATA-1, subunit A"/>
    <property type="match status" value="1"/>
</dbReference>
<proteinExistence type="predicted"/>
<evidence type="ECO:0000259" key="8">
    <source>
        <dbReference type="PROSITE" id="PS50114"/>
    </source>
</evidence>
<keyword evidence="3 6" id="KW-0863">Zinc-finger</keyword>
<dbReference type="InterPro" id="IPR000679">
    <property type="entry name" value="Znf_GATA"/>
</dbReference>
<feature type="domain" description="GATA-type" evidence="8">
    <location>
        <begin position="273"/>
        <end position="326"/>
    </location>
</feature>
<dbReference type="GO" id="GO:0005634">
    <property type="term" value="C:nucleus"/>
    <property type="evidence" value="ECO:0007669"/>
    <property type="project" value="UniProtKB-SubCell"/>
</dbReference>
<organism evidence="9 10">
    <name type="scientific">Dimorphilus gyrociliatus</name>
    <dbReference type="NCBI Taxonomy" id="2664684"/>
    <lineage>
        <taxon>Eukaryota</taxon>
        <taxon>Metazoa</taxon>
        <taxon>Spiralia</taxon>
        <taxon>Lophotrochozoa</taxon>
        <taxon>Annelida</taxon>
        <taxon>Polychaeta</taxon>
        <taxon>Polychaeta incertae sedis</taxon>
        <taxon>Dinophilidae</taxon>
        <taxon>Dimorphilus</taxon>
    </lineage>
</organism>
<keyword evidence="5" id="KW-0539">Nucleus</keyword>
<dbReference type="InterPro" id="IPR013088">
    <property type="entry name" value="Znf_NHR/GATA"/>
</dbReference>
<dbReference type="OrthoDB" id="515401at2759"/>
<evidence type="ECO:0000256" key="4">
    <source>
        <dbReference type="ARBA" id="ARBA00022833"/>
    </source>
</evidence>
<comment type="subcellular location">
    <subcellularLocation>
        <location evidence="1">Nucleus</location>
    </subcellularLocation>
</comment>
<protein>
    <submittedName>
        <fullName evidence="9">DgyrCDS2036</fullName>
    </submittedName>
</protein>
<evidence type="ECO:0000256" key="5">
    <source>
        <dbReference type="ARBA" id="ARBA00023242"/>
    </source>
</evidence>
<keyword evidence="2" id="KW-0479">Metal-binding</keyword>
<keyword evidence="10" id="KW-1185">Reference proteome</keyword>
<sequence>MKVKGEQERTVIGLKEAINLLCKTSLEFSSELSIQGLLAITIDKNEVLLVDIKDVIEAAPDERITSSSDVEKYQCRSDGTIVIQPELNEEDCRRNWDEDQEFSSDSDQSDKLVMDLRRQEEEERKSPKIGRVKHSMLRKSQQPRRNNKVNIDKFAEDVMQKRIEEENTSLLKVPQVAVPDTVSSTFPQPVPSLPPSVSAIQNIVLSMNMNQMNQIRPPLPTTSPFITNLLAAPIMPKANTQEVSSAIRDKLYNSVSKSSNFGGGGQICKKGEQRPGMRCTNCNTSKTTLWRRDDDGQTVCNACGLYYKLHRVKRPLTMVKDTIHSRRRRAKELAMRQSDTDGGSPQTIDQPMEGSALSPLTLAPSTTQEDSDQECV</sequence>
<evidence type="ECO:0000256" key="1">
    <source>
        <dbReference type="ARBA" id="ARBA00004123"/>
    </source>
</evidence>
<keyword evidence="4" id="KW-0862">Zinc</keyword>
<dbReference type="Pfam" id="PF00320">
    <property type="entry name" value="GATA"/>
    <property type="match status" value="1"/>
</dbReference>
<evidence type="ECO:0000313" key="9">
    <source>
        <dbReference type="EMBL" id="CAD5112824.1"/>
    </source>
</evidence>
<dbReference type="InterPro" id="IPR039355">
    <property type="entry name" value="Transcription_factor_GATA"/>
</dbReference>
<dbReference type="PANTHER" id="PTHR10071">
    <property type="entry name" value="TRANSCRIPTION FACTOR GATA FAMILY MEMBER"/>
    <property type="match status" value="1"/>
</dbReference>
<dbReference type="PANTHER" id="PTHR10071:SF281">
    <property type="entry name" value="BOX A-BINDING FACTOR-RELATED"/>
    <property type="match status" value="1"/>
</dbReference>
<dbReference type="GO" id="GO:0045165">
    <property type="term" value="P:cell fate commitment"/>
    <property type="evidence" value="ECO:0007669"/>
    <property type="project" value="TreeGrafter"/>
</dbReference>
<dbReference type="EMBL" id="CAJFCJ010000003">
    <property type="protein sequence ID" value="CAD5112824.1"/>
    <property type="molecule type" value="Genomic_DNA"/>
</dbReference>
<dbReference type="CDD" id="cd00202">
    <property type="entry name" value="ZnF_GATA"/>
    <property type="match status" value="1"/>
</dbReference>
<dbReference type="GO" id="GO:0045944">
    <property type="term" value="P:positive regulation of transcription by RNA polymerase II"/>
    <property type="evidence" value="ECO:0007669"/>
    <property type="project" value="TreeGrafter"/>
</dbReference>
<reference evidence="9 10" key="1">
    <citation type="submission" date="2020-08" db="EMBL/GenBank/DDBJ databases">
        <authorList>
            <person name="Hejnol A."/>
        </authorList>
    </citation>
    <scope>NUCLEOTIDE SEQUENCE [LARGE SCALE GENOMIC DNA]</scope>
</reference>
<dbReference type="GO" id="GO:0000978">
    <property type="term" value="F:RNA polymerase II cis-regulatory region sequence-specific DNA binding"/>
    <property type="evidence" value="ECO:0007669"/>
    <property type="project" value="TreeGrafter"/>
</dbReference>
<dbReference type="GO" id="GO:0000981">
    <property type="term" value="F:DNA-binding transcription factor activity, RNA polymerase II-specific"/>
    <property type="evidence" value="ECO:0007669"/>
    <property type="project" value="TreeGrafter"/>
</dbReference>
<dbReference type="PROSITE" id="PS00344">
    <property type="entry name" value="GATA_ZN_FINGER_1"/>
    <property type="match status" value="1"/>
</dbReference>
<dbReference type="PROSITE" id="PS50114">
    <property type="entry name" value="GATA_ZN_FINGER_2"/>
    <property type="match status" value="1"/>
</dbReference>
<comment type="caution">
    <text evidence="9">The sequence shown here is derived from an EMBL/GenBank/DDBJ whole genome shotgun (WGS) entry which is preliminary data.</text>
</comment>